<gene>
    <name evidence="1" type="ORF">ABVK25_002823</name>
</gene>
<evidence type="ECO:0000313" key="1">
    <source>
        <dbReference type="EMBL" id="KAL2057084.1"/>
    </source>
</evidence>
<proteinExistence type="predicted"/>
<sequence length="189" mass="21839">MADSKAEDLLPYWLVHVPEDQRPEKCPDFLRNISDRNKAIVSVPENEFLSSHVDGGAGDRANGIDKFRRAPLDHRRYLAFMAQLSVMNFIRDNRAKWTDVELSEAAAFLEPTDCKILYNDWPYGIDEKIVHLVVWTKFVLEDDPETNDLTPKMRKEINEYIGKMFRTRVPSDNVSQLLVFLVLMLGTLP</sequence>
<dbReference type="Proteomes" id="UP001590951">
    <property type="component" value="Unassembled WGS sequence"/>
</dbReference>
<dbReference type="InterPro" id="IPR022036">
    <property type="entry name" value="DUF3605"/>
</dbReference>
<organism evidence="1 2">
    <name type="scientific">Lepraria finkii</name>
    <dbReference type="NCBI Taxonomy" id="1340010"/>
    <lineage>
        <taxon>Eukaryota</taxon>
        <taxon>Fungi</taxon>
        <taxon>Dikarya</taxon>
        <taxon>Ascomycota</taxon>
        <taxon>Pezizomycotina</taxon>
        <taxon>Lecanoromycetes</taxon>
        <taxon>OSLEUM clade</taxon>
        <taxon>Lecanoromycetidae</taxon>
        <taxon>Lecanorales</taxon>
        <taxon>Lecanorineae</taxon>
        <taxon>Stereocaulaceae</taxon>
        <taxon>Lepraria</taxon>
    </lineage>
</organism>
<accession>A0ABR4BGY6</accession>
<dbReference type="EMBL" id="JBHFEH010000006">
    <property type="protein sequence ID" value="KAL2057084.1"/>
    <property type="molecule type" value="Genomic_DNA"/>
</dbReference>
<reference evidence="1 2" key="1">
    <citation type="submission" date="2024-09" db="EMBL/GenBank/DDBJ databases">
        <title>Rethinking Asexuality: The Enigmatic Case of Functional Sexual Genes in Lepraria (Stereocaulaceae).</title>
        <authorList>
            <person name="Doellman M."/>
            <person name="Sun Y."/>
            <person name="Barcenas-Pena A."/>
            <person name="Lumbsch H.T."/>
            <person name="Grewe F."/>
        </authorList>
    </citation>
    <scope>NUCLEOTIDE SEQUENCE [LARGE SCALE GENOMIC DNA]</scope>
    <source>
        <strain evidence="1 2">Grewe 0041</strain>
    </source>
</reference>
<keyword evidence="2" id="KW-1185">Reference proteome</keyword>
<evidence type="ECO:0000313" key="2">
    <source>
        <dbReference type="Proteomes" id="UP001590951"/>
    </source>
</evidence>
<dbReference type="PANTHER" id="PTHR35020">
    <property type="entry name" value="N-ACETYLGLUCOSAMINE-INDUCED PROTEIN 1"/>
    <property type="match status" value="1"/>
</dbReference>
<protein>
    <submittedName>
        <fullName evidence="1">Uncharacterized protein</fullName>
    </submittedName>
</protein>
<dbReference type="Pfam" id="PF12239">
    <property type="entry name" value="DUF3605"/>
    <property type="match status" value="1"/>
</dbReference>
<name>A0ABR4BGY6_9LECA</name>
<dbReference type="PANTHER" id="PTHR35020:SF4">
    <property type="entry name" value="N-ACETYLGLUCOSAMINE-INDUCED PROTEIN 1"/>
    <property type="match status" value="1"/>
</dbReference>
<comment type="caution">
    <text evidence="1">The sequence shown here is derived from an EMBL/GenBank/DDBJ whole genome shotgun (WGS) entry which is preliminary data.</text>
</comment>